<comment type="caution">
    <text evidence="2">Lacks conserved residue(s) required for the propagation of feature annotation.</text>
</comment>
<feature type="domain" description="PNPLA" evidence="3">
    <location>
        <begin position="8"/>
        <end position="209"/>
    </location>
</feature>
<organism evidence="4 5">
    <name type="scientific">Qipengyuania aquimaris</name>
    <dbReference type="NCBI Taxonomy" id="255984"/>
    <lineage>
        <taxon>Bacteria</taxon>
        <taxon>Pseudomonadati</taxon>
        <taxon>Pseudomonadota</taxon>
        <taxon>Alphaproteobacteria</taxon>
        <taxon>Sphingomonadales</taxon>
        <taxon>Erythrobacteraceae</taxon>
        <taxon>Qipengyuania</taxon>
    </lineage>
</organism>
<dbReference type="Pfam" id="PF01734">
    <property type="entry name" value="Patatin"/>
    <property type="match status" value="1"/>
</dbReference>
<feature type="short sequence motif" description="DGA/G" evidence="2">
    <location>
        <begin position="196"/>
        <end position="198"/>
    </location>
</feature>
<dbReference type="InterPro" id="IPR016035">
    <property type="entry name" value="Acyl_Trfase/lysoPLipase"/>
</dbReference>
<comment type="caution">
    <text evidence="4">The sequence shown here is derived from an EMBL/GenBank/DDBJ whole genome shotgun (WGS) entry which is preliminary data.</text>
</comment>
<evidence type="ECO:0000256" key="1">
    <source>
        <dbReference type="ARBA" id="ARBA00023098"/>
    </source>
</evidence>
<keyword evidence="2" id="KW-0378">Hydrolase</keyword>
<dbReference type="EMBL" id="JAHVKP010000001">
    <property type="protein sequence ID" value="MBY6218253.1"/>
    <property type="molecule type" value="Genomic_DNA"/>
</dbReference>
<evidence type="ECO:0000256" key="2">
    <source>
        <dbReference type="PROSITE-ProRule" id="PRU01161"/>
    </source>
</evidence>
<reference evidence="4" key="1">
    <citation type="submission" date="2021-06" db="EMBL/GenBank/DDBJ databases">
        <title>50 bacteria genomes isolated from Dapeng, Shenzhen, China.</title>
        <authorList>
            <person name="Zheng W."/>
            <person name="Yu S."/>
            <person name="Huang Y."/>
        </authorList>
    </citation>
    <scope>NUCLEOTIDE SEQUENCE</scope>
    <source>
        <strain evidence="4">DP4N28-2</strain>
    </source>
</reference>
<gene>
    <name evidence="4" type="ORF">KUV31_07855</name>
</gene>
<dbReference type="SUPFAM" id="SSF52151">
    <property type="entry name" value="FabD/lysophospholipase-like"/>
    <property type="match status" value="1"/>
</dbReference>
<dbReference type="Gene3D" id="3.40.1090.10">
    <property type="entry name" value="Cytosolic phospholipase A2 catalytic domain"/>
    <property type="match status" value="1"/>
</dbReference>
<feature type="short sequence motif" description="GXSXG" evidence="2">
    <location>
        <begin position="40"/>
        <end position="44"/>
    </location>
</feature>
<evidence type="ECO:0000313" key="5">
    <source>
        <dbReference type="Proteomes" id="UP000824927"/>
    </source>
</evidence>
<dbReference type="RefSeq" id="WP_222405130.1">
    <property type="nucleotide sequence ID" value="NZ_JAHVKP010000001.1"/>
</dbReference>
<feature type="active site" description="Nucleophile" evidence="2">
    <location>
        <position position="42"/>
    </location>
</feature>
<dbReference type="PROSITE" id="PS51635">
    <property type="entry name" value="PNPLA"/>
    <property type="match status" value="1"/>
</dbReference>
<accession>A0A9Q3S1H4</accession>
<protein>
    <submittedName>
        <fullName evidence="4">Patatin-like phospholipase family protein</fullName>
    </submittedName>
</protein>
<evidence type="ECO:0000259" key="3">
    <source>
        <dbReference type="PROSITE" id="PS51635"/>
    </source>
</evidence>
<dbReference type="GO" id="GO:0016787">
    <property type="term" value="F:hydrolase activity"/>
    <property type="evidence" value="ECO:0007669"/>
    <property type="project" value="UniProtKB-UniRule"/>
</dbReference>
<dbReference type="GO" id="GO:0016042">
    <property type="term" value="P:lipid catabolic process"/>
    <property type="evidence" value="ECO:0007669"/>
    <property type="project" value="UniProtKB-UniRule"/>
</dbReference>
<sequence>MNVKFDQIVFSGGGIRCFWHGGFLAEAGPALDLDVKRVSGVSGGALSAAAWIGKRETDLLELMHEAFAINDANVDLKRSNYTPHQEIYRAVVETTLDAEAIDRIADGPDYQVVLSLPPSRLSPRSSALVYGILYKLDQAVRSTPHLAWTKKAGLGQLRVDARQAARDGRLVDLICAAATIPPVFDVQHWDDQRVLDGGMTDKAPLPDPDEGRTLILLSSRYSAIPQDDRRTYVQPSSEVAADKIDFAHADRVLKTWAQGEEDARLWLEQNGLAS</sequence>
<dbReference type="Proteomes" id="UP000824927">
    <property type="component" value="Unassembled WGS sequence"/>
</dbReference>
<dbReference type="InterPro" id="IPR002641">
    <property type="entry name" value="PNPLA_dom"/>
</dbReference>
<proteinExistence type="predicted"/>
<name>A0A9Q3S1H4_9SPHN</name>
<evidence type="ECO:0000313" key="4">
    <source>
        <dbReference type="EMBL" id="MBY6218253.1"/>
    </source>
</evidence>
<keyword evidence="1 2" id="KW-0443">Lipid metabolism</keyword>
<keyword evidence="2" id="KW-0442">Lipid degradation</keyword>
<feature type="active site" description="Proton acceptor" evidence="2">
    <location>
        <position position="196"/>
    </location>
</feature>
<dbReference type="AlphaFoldDB" id="A0A9Q3S1H4"/>